<dbReference type="EMBL" id="PVTE01000019">
    <property type="protein sequence ID" value="PRY33875.1"/>
    <property type="molecule type" value="Genomic_DNA"/>
</dbReference>
<keyword evidence="2" id="KW-1185">Reference proteome</keyword>
<comment type="caution">
    <text evidence="1">The sequence shown here is derived from an EMBL/GenBank/DDBJ whole genome shotgun (WGS) entry which is preliminary data.</text>
</comment>
<gene>
    <name evidence="1" type="ORF">CLV58_11924</name>
</gene>
<name>A0A2T0SKF2_9BACT</name>
<dbReference type="AlphaFoldDB" id="A0A2T0SKF2"/>
<evidence type="ECO:0000313" key="2">
    <source>
        <dbReference type="Proteomes" id="UP000238375"/>
    </source>
</evidence>
<organism evidence="1 2">
    <name type="scientific">Spirosoma oryzae</name>
    <dbReference type="NCBI Taxonomy" id="1469603"/>
    <lineage>
        <taxon>Bacteria</taxon>
        <taxon>Pseudomonadati</taxon>
        <taxon>Bacteroidota</taxon>
        <taxon>Cytophagia</taxon>
        <taxon>Cytophagales</taxon>
        <taxon>Cytophagaceae</taxon>
        <taxon>Spirosoma</taxon>
    </lineage>
</organism>
<protein>
    <submittedName>
        <fullName evidence="1">Uncharacterized protein</fullName>
    </submittedName>
</protein>
<evidence type="ECO:0000313" key="1">
    <source>
        <dbReference type="EMBL" id="PRY33875.1"/>
    </source>
</evidence>
<proteinExistence type="predicted"/>
<accession>A0A2T0SKF2</accession>
<dbReference type="OrthoDB" id="1299654at2"/>
<dbReference type="RefSeq" id="WP_106139539.1">
    <property type="nucleotide sequence ID" value="NZ_PVTE01000019.1"/>
</dbReference>
<dbReference type="Proteomes" id="UP000238375">
    <property type="component" value="Unassembled WGS sequence"/>
</dbReference>
<sequence>MEDFKVGDRVQVISLDDPDLNNTVAKVGDIYTVQMAGVDLIILKDLKNQSIGSPAYYKKCFRLVDPFQEKVLEALAKLNQTNVQT</sequence>
<reference evidence="1 2" key="1">
    <citation type="submission" date="2018-03" db="EMBL/GenBank/DDBJ databases">
        <title>Genomic Encyclopedia of Archaeal and Bacterial Type Strains, Phase II (KMG-II): from individual species to whole genera.</title>
        <authorList>
            <person name="Goeker M."/>
        </authorList>
    </citation>
    <scope>NUCLEOTIDE SEQUENCE [LARGE SCALE GENOMIC DNA]</scope>
    <source>
        <strain evidence="1 2">DSM 28354</strain>
    </source>
</reference>